<accession>A0A6J4NDX1</accession>
<feature type="transmembrane region" description="Helical" evidence="1">
    <location>
        <begin position="744"/>
        <end position="767"/>
    </location>
</feature>
<feature type="transmembrane region" description="Helical" evidence="1">
    <location>
        <begin position="74"/>
        <end position="96"/>
    </location>
</feature>
<evidence type="ECO:0000256" key="1">
    <source>
        <dbReference type="SAM" id="Phobius"/>
    </source>
</evidence>
<name>A0A6J4NDX1_9ACTN</name>
<feature type="transmembrane region" description="Helical" evidence="1">
    <location>
        <begin position="192"/>
        <end position="213"/>
    </location>
</feature>
<feature type="transmembrane region" description="Helical" evidence="1">
    <location>
        <begin position="108"/>
        <end position="132"/>
    </location>
</feature>
<keyword evidence="1" id="KW-0812">Transmembrane</keyword>
<feature type="transmembrane region" description="Helical" evidence="1">
    <location>
        <begin position="698"/>
        <end position="716"/>
    </location>
</feature>
<feature type="transmembrane region" description="Helical" evidence="1">
    <location>
        <begin position="817"/>
        <end position="837"/>
    </location>
</feature>
<protein>
    <submittedName>
        <fullName evidence="2">Integral membrane protein</fullName>
    </submittedName>
</protein>
<organism evidence="2">
    <name type="scientific">uncultured Propionibacteriaceae bacterium</name>
    <dbReference type="NCBI Taxonomy" id="257457"/>
    <lineage>
        <taxon>Bacteria</taxon>
        <taxon>Bacillati</taxon>
        <taxon>Actinomycetota</taxon>
        <taxon>Actinomycetes</taxon>
        <taxon>Propionibacteriales</taxon>
        <taxon>Propionibacteriaceae</taxon>
        <taxon>environmental samples</taxon>
    </lineage>
</organism>
<feature type="transmembrane region" description="Helical" evidence="1">
    <location>
        <begin position="618"/>
        <end position="636"/>
    </location>
</feature>
<reference evidence="2" key="1">
    <citation type="submission" date="2020-02" db="EMBL/GenBank/DDBJ databases">
        <authorList>
            <person name="Meier V. D."/>
        </authorList>
    </citation>
    <scope>NUCLEOTIDE SEQUENCE</scope>
    <source>
        <strain evidence="2">AVDCRST_MAG75</strain>
    </source>
</reference>
<dbReference type="EMBL" id="CADCUO010000073">
    <property type="protein sequence ID" value="CAA9385497.1"/>
    <property type="molecule type" value="Genomic_DNA"/>
</dbReference>
<keyword evidence="1" id="KW-0472">Membrane</keyword>
<evidence type="ECO:0000313" key="2">
    <source>
        <dbReference type="EMBL" id="CAA9385497.1"/>
    </source>
</evidence>
<dbReference type="InterPro" id="IPR043148">
    <property type="entry name" value="TagF_C"/>
</dbReference>
<dbReference type="GO" id="GO:0016020">
    <property type="term" value="C:membrane"/>
    <property type="evidence" value="ECO:0007669"/>
    <property type="project" value="InterPro"/>
</dbReference>
<dbReference type="PANTHER" id="PTHR37316:SF3">
    <property type="entry name" value="TEICHOIC ACID GLYCEROL-PHOSPHATE TRANSFERASE"/>
    <property type="match status" value="1"/>
</dbReference>
<dbReference type="InterPro" id="IPR051612">
    <property type="entry name" value="Teichoic_Acid_Biosynth"/>
</dbReference>
<dbReference type="Gene3D" id="3.40.50.12580">
    <property type="match status" value="2"/>
</dbReference>
<feature type="transmembrane region" description="Helical" evidence="1">
    <location>
        <begin position="20"/>
        <end position="42"/>
    </location>
</feature>
<dbReference type="InterPro" id="IPR007554">
    <property type="entry name" value="Glycerophosphate_synth"/>
</dbReference>
<dbReference type="GO" id="GO:0047355">
    <property type="term" value="F:CDP-glycerol glycerophosphotransferase activity"/>
    <property type="evidence" value="ECO:0007669"/>
    <property type="project" value="InterPro"/>
</dbReference>
<gene>
    <name evidence="2" type="ORF">AVDCRST_MAG75-1253</name>
</gene>
<proteinExistence type="predicted"/>
<keyword evidence="1" id="KW-1133">Transmembrane helix</keyword>
<feature type="transmembrane region" description="Helical" evidence="1">
    <location>
        <begin position="48"/>
        <end position="67"/>
    </location>
</feature>
<feature type="transmembrane region" description="Helical" evidence="1">
    <location>
        <begin position="773"/>
        <end position="796"/>
    </location>
</feature>
<feature type="transmembrane region" description="Helical" evidence="1">
    <location>
        <begin position="671"/>
        <end position="692"/>
    </location>
</feature>
<dbReference type="Pfam" id="PF04464">
    <property type="entry name" value="Glyphos_transf"/>
    <property type="match status" value="2"/>
</dbReference>
<feature type="transmembrane region" description="Helical" evidence="1">
    <location>
        <begin position="165"/>
        <end position="186"/>
    </location>
</feature>
<dbReference type="PANTHER" id="PTHR37316">
    <property type="entry name" value="TEICHOIC ACID GLYCEROL-PHOSPHATE PRIMASE"/>
    <property type="match status" value="1"/>
</dbReference>
<sequence>MAAATLSAEERSSALQRTLAVALGAVLEVALVLLGLTALAAALSSRQALAAGLVTLTAAAVVGRAYLRIRGTSGSWLGSSGGARSLLVVATAVAMVDRSGGLTVGGLALRGLTAADVAALLGMVIAVALIVLEPHLMRLSGVRMSVVANLSGVEAVPPLPRYAPVAFFGGLLATVTGSWLAASGLAGSGVAGWIWLLAVLLAAAPVAALAVAARRRLIAGKRMERQINDALAAYAPEFLVYTARPDDASHQVLMWLPYLQRAGRRFLIVARDALPAAALAAQTDVPVVQRRALTDLDSVVTPATRAAFYVNASSGNGAFVRYHQLTHVYLGHGDSDKPPSYNPIHAMFDRIFAAGPAAIRRYAAHGVAISPEKFEVVGRPQVEGIDPAKAPIAEVSEPVVLYAPTWRGHVEETLLYSLPVGERIVQALLDRKVTVIFRPHPFSYDFEPDRESIRRIQRLLAADTQRTGRPHKWGEAAERELGISDCINESDAMVSDVSSVVSDYLFSAKPFAMVAVSAPVDAFEAEYPVARAAYVVEGGLSNLDQTLDLMLGSDPMADRRADVKTDYLGDFPAEGYADAFISAVRRVVDRPHSGEIRGIDASDEPETTQRPVSIRRRVAGVVRDAVINGFAAAAAAAAIGGAPVLAAVAAVLSVAAIVWSRRRVLRRRGRWVRLLGSNVITRMVLVASLAVAAADLGATDTIVVVAVAVLAVAVVAERNIRTALARQELRASGLPGLDLAVRSVAPWGATTVLSWLVIVVSWLVLVTGLPSEVLLMAALVQLVAFAEPWVRSLIRVHRSVRGEEQLRPILEEYRPQFAIYFASTMGAAYQIGMWLPYLERLDRRFIIITRTVPMLRQLQRLVDIPVVHRPTLRSLEEVVVDSMTAAFYVNNAVRNTHFVERRELSHVWLNHGDSEKPACYNPVHAIYDRIFAAGQAAIDRYARHGVHIPPEKFQIVGRPQVEAISKAPRPIAEIEAPTVLYAPTWRGPFADSRVYSLTVGNQIVSALLARGATVIFRAHSFNYRFAEDAKLVRDIGRLLADDRDRTGRQHLWGRAAERELTIEECFNASDAMISDVSAVVSDYLQADKPMSIVSVGRTPEQLASDVPAAHATYILREDCSNLDAVLDELLSTDSLAPVRNETRIYYLGDFPPDQYAEGFVAAARAVVDAGRS</sequence>
<dbReference type="AlphaFoldDB" id="A0A6J4NDX1"/>
<feature type="transmembrane region" description="Helical" evidence="1">
    <location>
        <begin position="642"/>
        <end position="659"/>
    </location>
</feature>